<accession>A0AAV0ZST3</accession>
<dbReference type="EMBL" id="OX451737">
    <property type="protein sequence ID" value="CAI8600608.1"/>
    <property type="molecule type" value="Genomic_DNA"/>
</dbReference>
<protein>
    <submittedName>
        <fullName evidence="1">Uncharacterized protein</fullName>
    </submittedName>
</protein>
<organism evidence="1 2">
    <name type="scientific">Vicia faba</name>
    <name type="common">Broad bean</name>
    <name type="synonym">Faba vulgaris</name>
    <dbReference type="NCBI Taxonomy" id="3906"/>
    <lineage>
        <taxon>Eukaryota</taxon>
        <taxon>Viridiplantae</taxon>
        <taxon>Streptophyta</taxon>
        <taxon>Embryophyta</taxon>
        <taxon>Tracheophyta</taxon>
        <taxon>Spermatophyta</taxon>
        <taxon>Magnoliopsida</taxon>
        <taxon>eudicotyledons</taxon>
        <taxon>Gunneridae</taxon>
        <taxon>Pentapetalae</taxon>
        <taxon>rosids</taxon>
        <taxon>fabids</taxon>
        <taxon>Fabales</taxon>
        <taxon>Fabaceae</taxon>
        <taxon>Papilionoideae</taxon>
        <taxon>50 kb inversion clade</taxon>
        <taxon>NPAAA clade</taxon>
        <taxon>Hologalegina</taxon>
        <taxon>IRL clade</taxon>
        <taxon>Fabeae</taxon>
        <taxon>Vicia</taxon>
    </lineage>
</organism>
<sequence>MINQAFIWHKKSGAKRRFKHNLDWSAWLLMQDINKSVESYVAVKKPDSMIRLCFDPTQTPNVEPDVGISANGSVISNVVGKVRTTEKFISENFNDVMNGFFDVSLSKNLVLEPETDVVPNVTTFLVEIDHPDIEGPKKFKEKISG</sequence>
<evidence type="ECO:0000313" key="1">
    <source>
        <dbReference type="EMBL" id="CAI8600608.1"/>
    </source>
</evidence>
<evidence type="ECO:0000313" key="2">
    <source>
        <dbReference type="Proteomes" id="UP001157006"/>
    </source>
</evidence>
<dbReference type="Proteomes" id="UP001157006">
    <property type="component" value="Chromosome 2"/>
</dbReference>
<dbReference type="AlphaFoldDB" id="A0AAV0ZST3"/>
<name>A0AAV0ZST3_VICFA</name>
<proteinExistence type="predicted"/>
<gene>
    <name evidence="1" type="ORF">VFH_II231560</name>
</gene>
<keyword evidence="2" id="KW-1185">Reference proteome</keyword>
<reference evidence="1 2" key="1">
    <citation type="submission" date="2023-01" db="EMBL/GenBank/DDBJ databases">
        <authorList>
            <person name="Kreplak J."/>
        </authorList>
    </citation>
    <scope>NUCLEOTIDE SEQUENCE [LARGE SCALE GENOMIC DNA]</scope>
</reference>